<gene>
    <name evidence="2" type="ORF">GCM10023184_40350</name>
</gene>
<dbReference type="Gene3D" id="3.40.430.10">
    <property type="entry name" value="Dihydrofolate Reductase, subunit A"/>
    <property type="match status" value="1"/>
</dbReference>
<reference evidence="3" key="1">
    <citation type="journal article" date="2019" name="Int. J. Syst. Evol. Microbiol.">
        <title>The Global Catalogue of Microorganisms (GCM) 10K type strain sequencing project: providing services to taxonomists for standard genome sequencing and annotation.</title>
        <authorList>
            <consortium name="The Broad Institute Genomics Platform"/>
            <consortium name="The Broad Institute Genome Sequencing Center for Infectious Disease"/>
            <person name="Wu L."/>
            <person name="Ma J."/>
        </authorList>
    </citation>
    <scope>NUCLEOTIDE SEQUENCE [LARGE SCALE GENOMIC DNA]</scope>
    <source>
        <strain evidence="3">JCM 17919</strain>
    </source>
</reference>
<organism evidence="2 3">
    <name type="scientific">Flaviaesturariibacter amylovorans</name>
    <dbReference type="NCBI Taxonomy" id="1084520"/>
    <lineage>
        <taxon>Bacteria</taxon>
        <taxon>Pseudomonadati</taxon>
        <taxon>Bacteroidota</taxon>
        <taxon>Chitinophagia</taxon>
        <taxon>Chitinophagales</taxon>
        <taxon>Chitinophagaceae</taxon>
        <taxon>Flaviaestuariibacter</taxon>
    </lineage>
</organism>
<proteinExistence type="predicted"/>
<evidence type="ECO:0000259" key="1">
    <source>
        <dbReference type="Pfam" id="PF01872"/>
    </source>
</evidence>
<comment type="caution">
    <text evidence="2">The sequence shown here is derived from an EMBL/GenBank/DDBJ whole genome shotgun (WGS) entry which is preliminary data.</text>
</comment>
<accession>A0ABP8HN88</accession>
<dbReference type="RefSeq" id="WP_345257720.1">
    <property type="nucleotide sequence ID" value="NZ_BAABGY010000016.1"/>
</dbReference>
<name>A0ABP8HN88_9BACT</name>
<dbReference type="SUPFAM" id="SSF53597">
    <property type="entry name" value="Dihydrofolate reductase-like"/>
    <property type="match status" value="1"/>
</dbReference>
<dbReference type="InterPro" id="IPR002734">
    <property type="entry name" value="RibDG_C"/>
</dbReference>
<dbReference type="Pfam" id="PF01872">
    <property type="entry name" value="RibD_C"/>
    <property type="match status" value="1"/>
</dbReference>
<sequence length="189" mass="20655">MRKLKLQVQMTLDGFIAGPNGEMDWVSFNWDDALKQYVTDLTQPVDTILLGRKLAEGFIPFWAGVAADDTNPEQAAGRKFTDTAKVVFSNTLEASEWDNTLLEKGDLATAVNALKQQAGGDLIAYGGATFVSSLIRENLVDEYHLFVNPAAIGTGMPIFHTLEARRDLALVTATPFDCGIVVLQYAAKR</sequence>
<protein>
    <submittedName>
        <fullName evidence="2">Dihydrofolate reductase family protein</fullName>
    </submittedName>
</protein>
<dbReference type="InterPro" id="IPR050765">
    <property type="entry name" value="Riboflavin_Biosynth_HTPR"/>
</dbReference>
<keyword evidence="3" id="KW-1185">Reference proteome</keyword>
<evidence type="ECO:0000313" key="3">
    <source>
        <dbReference type="Proteomes" id="UP001501725"/>
    </source>
</evidence>
<dbReference type="PANTHER" id="PTHR38011:SF11">
    <property type="entry name" value="2,5-DIAMINO-6-RIBOSYLAMINO-4(3H)-PYRIMIDINONE 5'-PHOSPHATE REDUCTASE"/>
    <property type="match status" value="1"/>
</dbReference>
<dbReference type="EMBL" id="BAABGY010000016">
    <property type="protein sequence ID" value="GAA4341701.1"/>
    <property type="molecule type" value="Genomic_DNA"/>
</dbReference>
<dbReference type="PANTHER" id="PTHR38011">
    <property type="entry name" value="DIHYDROFOLATE REDUCTASE FAMILY PROTEIN (AFU_ORTHOLOGUE AFUA_8G06820)"/>
    <property type="match status" value="1"/>
</dbReference>
<evidence type="ECO:0000313" key="2">
    <source>
        <dbReference type="EMBL" id="GAA4341701.1"/>
    </source>
</evidence>
<feature type="domain" description="Bacterial bifunctional deaminase-reductase C-terminal" evidence="1">
    <location>
        <begin position="3"/>
        <end position="182"/>
    </location>
</feature>
<dbReference type="InterPro" id="IPR024072">
    <property type="entry name" value="DHFR-like_dom_sf"/>
</dbReference>
<dbReference type="Proteomes" id="UP001501725">
    <property type="component" value="Unassembled WGS sequence"/>
</dbReference>